<dbReference type="HAMAP" id="MF_00182">
    <property type="entry name" value="Formyl_trans"/>
    <property type="match status" value="1"/>
</dbReference>
<dbReference type="AlphaFoldDB" id="A0A8K2A7P8"/>
<evidence type="ECO:0000313" key="9">
    <source>
        <dbReference type="Proteomes" id="UP000607397"/>
    </source>
</evidence>
<dbReference type="CDD" id="cd08646">
    <property type="entry name" value="FMT_core_Met-tRNA-FMT_N"/>
    <property type="match status" value="1"/>
</dbReference>
<dbReference type="GO" id="GO:0004479">
    <property type="term" value="F:methionyl-tRNA formyltransferase activity"/>
    <property type="evidence" value="ECO:0007669"/>
    <property type="project" value="UniProtKB-UniRule"/>
</dbReference>
<dbReference type="PANTHER" id="PTHR11138">
    <property type="entry name" value="METHIONYL-TRNA FORMYLTRANSFERASE"/>
    <property type="match status" value="1"/>
</dbReference>
<dbReference type="InterPro" id="IPR005793">
    <property type="entry name" value="Formyl_trans_C"/>
</dbReference>
<keyword evidence="9" id="KW-1185">Reference proteome</keyword>
<evidence type="ECO:0000256" key="1">
    <source>
        <dbReference type="ARBA" id="ARBA00010699"/>
    </source>
</evidence>
<feature type="domain" description="Formyl transferase C-terminal" evidence="7">
    <location>
        <begin position="207"/>
        <end position="321"/>
    </location>
</feature>
<dbReference type="PROSITE" id="PS00373">
    <property type="entry name" value="GART"/>
    <property type="match status" value="1"/>
</dbReference>
<dbReference type="InterPro" id="IPR044135">
    <property type="entry name" value="Met-tRNA-FMT_C"/>
</dbReference>
<reference evidence="8" key="1">
    <citation type="submission" date="2019-12" db="EMBL/GenBank/DDBJ databases">
        <title>High-Quality draft genome sequences of three cyanobacteria isolated from the limestone walls of the Old Cathedral of Coimbra.</title>
        <authorList>
            <person name="Tiago I."/>
            <person name="Soares F."/>
            <person name="Portugal A."/>
        </authorList>
    </citation>
    <scope>NUCLEOTIDE SEQUENCE [LARGE SCALE GENOMIC DNA]</scope>
    <source>
        <strain evidence="8">C</strain>
    </source>
</reference>
<keyword evidence="3 5" id="KW-0808">Transferase</keyword>
<dbReference type="SUPFAM" id="SSF53328">
    <property type="entry name" value="Formyltransferase"/>
    <property type="match status" value="1"/>
</dbReference>
<keyword evidence="4 5" id="KW-0648">Protein biosynthesis</keyword>
<dbReference type="InterPro" id="IPR001555">
    <property type="entry name" value="GART_AS"/>
</dbReference>
<dbReference type="InterPro" id="IPR041711">
    <property type="entry name" value="Met-tRNA-FMT_N"/>
</dbReference>
<evidence type="ECO:0000256" key="3">
    <source>
        <dbReference type="ARBA" id="ARBA00022679"/>
    </source>
</evidence>
<evidence type="ECO:0000313" key="8">
    <source>
        <dbReference type="EMBL" id="NCJ06310.1"/>
    </source>
</evidence>
<evidence type="ECO:0000259" key="7">
    <source>
        <dbReference type="Pfam" id="PF02911"/>
    </source>
</evidence>
<feature type="binding site" evidence="5">
    <location>
        <begin position="112"/>
        <end position="115"/>
    </location>
    <ligand>
        <name>(6S)-5,6,7,8-tetrahydrofolate</name>
        <dbReference type="ChEBI" id="CHEBI:57453"/>
    </ligand>
</feature>
<dbReference type="InterPro" id="IPR005794">
    <property type="entry name" value="Fmt"/>
</dbReference>
<dbReference type="EC" id="2.1.2.9" evidence="2 5"/>
<sequence length="333" mass="35717">MFKVVFWGTPEFAVPSLQRLIAEPGIEVVGVVTQPDKRRGRGNQQLPSPVKSVAVTANLPLWQPKSVKRDRSTLAVLTALQADAFVVVAYGQILSPEILGMPRWGCINGHGSLLPQYRGAAPIQWALYHGETVTGMTTMLMDAGMDTGPILLKDSVAVGLLENAQDLAMRLSHQAAELLVETLWQLERGTLHPTPQEEALASYAPLIHKADFSLDWSRAAIALHNQVRGFTPHCVTQYRGQPLKVLATVPLDAAVLPQLPAALQALSTSVPLDSTQPPGTVIHLAKGHGPVVQTGAGPLLLATVQLAGKRRQSGWDFANGIRLALGDCFESGV</sequence>
<comment type="caution">
    <text evidence="8">The sequence shown here is derived from an EMBL/GenBank/DDBJ whole genome shotgun (WGS) entry which is preliminary data.</text>
</comment>
<dbReference type="SUPFAM" id="SSF50486">
    <property type="entry name" value="FMT C-terminal domain-like"/>
    <property type="match status" value="1"/>
</dbReference>
<comment type="catalytic activity">
    <reaction evidence="5">
        <text>L-methionyl-tRNA(fMet) + (6R)-10-formyltetrahydrofolate = N-formyl-L-methionyl-tRNA(fMet) + (6S)-5,6,7,8-tetrahydrofolate + H(+)</text>
        <dbReference type="Rhea" id="RHEA:24380"/>
        <dbReference type="Rhea" id="RHEA-COMP:9952"/>
        <dbReference type="Rhea" id="RHEA-COMP:9953"/>
        <dbReference type="ChEBI" id="CHEBI:15378"/>
        <dbReference type="ChEBI" id="CHEBI:57453"/>
        <dbReference type="ChEBI" id="CHEBI:78530"/>
        <dbReference type="ChEBI" id="CHEBI:78844"/>
        <dbReference type="ChEBI" id="CHEBI:195366"/>
        <dbReference type="EC" id="2.1.2.9"/>
    </reaction>
</comment>
<dbReference type="Pfam" id="PF00551">
    <property type="entry name" value="Formyl_trans_N"/>
    <property type="match status" value="1"/>
</dbReference>
<dbReference type="InterPro" id="IPR002376">
    <property type="entry name" value="Formyl_transf_N"/>
</dbReference>
<evidence type="ECO:0000256" key="5">
    <source>
        <dbReference type="HAMAP-Rule" id="MF_00182"/>
    </source>
</evidence>
<dbReference type="Gene3D" id="3.40.50.12230">
    <property type="match status" value="1"/>
</dbReference>
<name>A0A8K2A7P8_9CYAN</name>
<gene>
    <name evidence="5" type="primary">fmt</name>
    <name evidence="8" type="ORF">GS597_07250</name>
</gene>
<dbReference type="InterPro" id="IPR011034">
    <property type="entry name" value="Formyl_transferase-like_C_sf"/>
</dbReference>
<dbReference type="PANTHER" id="PTHR11138:SF5">
    <property type="entry name" value="METHIONYL-TRNA FORMYLTRANSFERASE, MITOCHONDRIAL"/>
    <property type="match status" value="1"/>
</dbReference>
<organism evidence="8 9">
    <name type="scientific">Petrachloros mirabilis ULC683</name>
    <dbReference type="NCBI Taxonomy" id="2781853"/>
    <lineage>
        <taxon>Bacteria</taxon>
        <taxon>Bacillati</taxon>
        <taxon>Cyanobacteriota</taxon>
        <taxon>Cyanophyceae</taxon>
        <taxon>Synechococcales</taxon>
        <taxon>Petrachlorosaceae</taxon>
        <taxon>Petrachloros</taxon>
        <taxon>Petrachloros mirabilis</taxon>
    </lineage>
</organism>
<evidence type="ECO:0000256" key="2">
    <source>
        <dbReference type="ARBA" id="ARBA00012261"/>
    </source>
</evidence>
<dbReference type="GO" id="GO:0005829">
    <property type="term" value="C:cytosol"/>
    <property type="evidence" value="ECO:0007669"/>
    <property type="project" value="TreeGrafter"/>
</dbReference>
<protein>
    <recommendedName>
        <fullName evidence="2 5">Methionyl-tRNA formyltransferase</fullName>
        <ecNumber evidence="2 5">2.1.2.9</ecNumber>
    </recommendedName>
</protein>
<accession>A0A8K2A7P8</accession>
<comment type="function">
    <text evidence="5">Attaches a formyl group to the free amino group of methionyl-tRNA(fMet). The formyl group appears to play a dual role in the initiator identity of N-formylmethionyl-tRNA by promoting its recognition by IF2 and preventing the misappropriation of this tRNA by the elongation apparatus.</text>
</comment>
<dbReference type="Proteomes" id="UP000607397">
    <property type="component" value="Unassembled WGS sequence"/>
</dbReference>
<proteinExistence type="inferred from homology"/>
<evidence type="ECO:0000259" key="6">
    <source>
        <dbReference type="Pfam" id="PF00551"/>
    </source>
</evidence>
<dbReference type="CDD" id="cd08704">
    <property type="entry name" value="Met_tRNA_FMT_C"/>
    <property type="match status" value="1"/>
</dbReference>
<dbReference type="Pfam" id="PF02911">
    <property type="entry name" value="Formyl_trans_C"/>
    <property type="match status" value="1"/>
</dbReference>
<feature type="domain" description="Formyl transferase N-terminal" evidence="6">
    <location>
        <begin position="4"/>
        <end position="183"/>
    </location>
</feature>
<dbReference type="RefSeq" id="WP_161824784.1">
    <property type="nucleotide sequence ID" value="NZ_WVIC01000011.1"/>
</dbReference>
<dbReference type="InterPro" id="IPR036477">
    <property type="entry name" value="Formyl_transf_N_sf"/>
</dbReference>
<evidence type="ECO:0000256" key="4">
    <source>
        <dbReference type="ARBA" id="ARBA00022917"/>
    </source>
</evidence>
<comment type="similarity">
    <text evidence="1 5">Belongs to the Fmt family.</text>
</comment>
<dbReference type="NCBIfam" id="TIGR00460">
    <property type="entry name" value="fmt"/>
    <property type="match status" value="1"/>
</dbReference>
<dbReference type="EMBL" id="WVIC01000011">
    <property type="protein sequence ID" value="NCJ06310.1"/>
    <property type="molecule type" value="Genomic_DNA"/>
</dbReference>